<evidence type="ECO:0000313" key="10">
    <source>
        <dbReference type="EMBL" id="KAK7311570.1"/>
    </source>
</evidence>
<comment type="subcellular location">
    <subcellularLocation>
        <location evidence="2">Cell membrane</location>
        <topology evidence="2">Multi-pass membrane protein</topology>
    </subcellularLocation>
</comment>
<dbReference type="PANTHER" id="PTHR28259:SF1">
    <property type="entry name" value="FLUORIDE EXPORT PROTEIN 1-RELATED"/>
    <property type="match status" value="1"/>
</dbReference>
<evidence type="ECO:0000256" key="9">
    <source>
        <dbReference type="SAM" id="Phobius"/>
    </source>
</evidence>
<keyword evidence="6 9" id="KW-0472">Membrane</keyword>
<gene>
    <name evidence="10" type="ORF">RJT34_09804</name>
</gene>
<dbReference type="Pfam" id="PF02537">
    <property type="entry name" value="CRCB"/>
    <property type="match status" value="2"/>
</dbReference>
<comment type="caution">
    <text evidence="10">The sequence shown here is derived from an EMBL/GenBank/DDBJ whole genome shotgun (WGS) entry which is preliminary data.</text>
</comment>
<feature type="transmembrane region" description="Helical" evidence="9">
    <location>
        <begin position="137"/>
        <end position="154"/>
    </location>
</feature>
<evidence type="ECO:0000256" key="5">
    <source>
        <dbReference type="ARBA" id="ARBA00022989"/>
    </source>
</evidence>
<dbReference type="AlphaFoldDB" id="A0AAN9PTG9"/>
<proteinExistence type="inferred from homology"/>
<evidence type="ECO:0000256" key="6">
    <source>
        <dbReference type="ARBA" id="ARBA00023136"/>
    </source>
</evidence>
<comment type="similarity">
    <text evidence="7">Belongs to the fluoride channel Fluc/FEX (TC 1.A.43) family.</text>
</comment>
<accession>A0AAN9PTG9</accession>
<feature type="transmembrane region" description="Helical" evidence="9">
    <location>
        <begin position="284"/>
        <end position="303"/>
    </location>
</feature>
<evidence type="ECO:0000313" key="11">
    <source>
        <dbReference type="Proteomes" id="UP001359559"/>
    </source>
</evidence>
<feature type="transmembrane region" description="Helical" evidence="9">
    <location>
        <begin position="315"/>
        <end position="340"/>
    </location>
</feature>
<dbReference type="PANTHER" id="PTHR28259">
    <property type="entry name" value="FLUORIDE EXPORT PROTEIN 1-RELATED"/>
    <property type="match status" value="1"/>
</dbReference>
<evidence type="ECO:0008006" key="12">
    <source>
        <dbReference type="Google" id="ProtNLM"/>
    </source>
</evidence>
<dbReference type="EMBL" id="JAYKXN010000002">
    <property type="protein sequence ID" value="KAK7311570.1"/>
    <property type="molecule type" value="Genomic_DNA"/>
</dbReference>
<feature type="transmembrane region" description="Helical" evidence="9">
    <location>
        <begin position="191"/>
        <end position="214"/>
    </location>
</feature>
<comment type="function">
    <text evidence="1">Fluoride channel required for the rapid expulsion of cytoplasmic fluoride.</text>
</comment>
<feature type="transmembrane region" description="Helical" evidence="9">
    <location>
        <begin position="386"/>
        <end position="407"/>
    </location>
</feature>
<dbReference type="Proteomes" id="UP001359559">
    <property type="component" value="Unassembled WGS sequence"/>
</dbReference>
<keyword evidence="5 9" id="KW-1133">Transmembrane helix</keyword>
<keyword evidence="4 9" id="KW-0812">Transmembrane</keyword>
<evidence type="ECO:0000256" key="7">
    <source>
        <dbReference type="ARBA" id="ARBA00035120"/>
    </source>
</evidence>
<sequence>MMERMSSWGSALSRLSVSQKVDDDAETSVSEVGDTALHVKGHSEGDGTRLSFENTTKIGGIYVPGDNELQQFSPALNYVYTMQKLDKKLPKLLDYVSCVFDILGVLTRYLLEKLLGPGVAEVTSDQGILYPDLPSNMVGYLLMGWFGVVFKADISRVSEHLAIALTTGYLGSLTTFSGWNQKMLALGVAGHWLLALLGFFIGMILVAYSIILGVETAKGFKWFLSWLNLRLGSGICCISKVNLKVDSFQSHFVVTTVMLVMLGFLWGVSGALEKDEFKHGGSTAQLWFACLVGPLGVWIRWFLARINGRGIGAGMFRWLPFGTLIANVSAACVMAALATLKKSVNTTNCDTIVTRIQFGLLGCLSTVSTFAAEFNATRESHHPWRAYVYAMIIIGISFSFGILIYGIPVWRR</sequence>
<dbReference type="InterPro" id="IPR003691">
    <property type="entry name" value="FluC"/>
</dbReference>
<protein>
    <recommendedName>
        <fullName evidence="12">Fluoride ion transporter CrcB</fullName>
    </recommendedName>
</protein>
<reference evidence="10 11" key="1">
    <citation type="submission" date="2024-01" db="EMBL/GenBank/DDBJ databases">
        <title>The genomes of 5 underutilized Papilionoideae crops provide insights into root nodulation and disease resistance.</title>
        <authorList>
            <person name="Yuan L."/>
        </authorList>
    </citation>
    <scope>NUCLEOTIDE SEQUENCE [LARGE SCALE GENOMIC DNA]</scope>
    <source>
        <strain evidence="10">LY-2023</strain>
        <tissue evidence="10">Leaf</tissue>
    </source>
</reference>
<dbReference type="GO" id="GO:1903425">
    <property type="term" value="F:fluoride transmembrane transporter activity"/>
    <property type="evidence" value="ECO:0007669"/>
    <property type="project" value="TreeGrafter"/>
</dbReference>
<evidence type="ECO:0000256" key="2">
    <source>
        <dbReference type="ARBA" id="ARBA00004651"/>
    </source>
</evidence>
<evidence type="ECO:0000256" key="3">
    <source>
        <dbReference type="ARBA" id="ARBA00022475"/>
    </source>
</evidence>
<feature type="transmembrane region" description="Helical" evidence="9">
    <location>
        <begin position="352"/>
        <end position="374"/>
    </location>
</feature>
<feature type="transmembrane region" description="Helical" evidence="9">
    <location>
        <begin position="252"/>
        <end position="272"/>
    </location>
</feature>
<organism evidence="10 11">
    <name type="scientific">Clitoria ternatea</name>
    <name type="common">Butterfly pea</name>
    <dbReference type="NCBI Taxonomy" id="43366"/>
    <lineage>
        <taxon>Eukaryota</taxon>
        <taxon>Viridiplantae</taxon>
        <taxon>Streptophyta</taxon>
        <taxon>Embryophyta</taxon>
        <taxon>Tracheophyta</taxon>
        <taxon>Spermatophyta</taxon>
        <taxon>Magnoliopsida</taxon>
        <taxon>eudicotyledons</taxon>
        <taxon>Gunneridae</taxon>
        <taxon>Pentapetalae</taxon>
        <taxon>rosids</taxon>
        <taxon>fabids</taxon>
        <taxon>Fabales</taxon>
        <taxon>Fabaceae</taxon>
        <taxon>Papilionoideae</taxon>
        <taxon>50 kb inversion clade</taxon>
        <taxon>NPAAA clade</taxon>
        <taxon>indigoferoid/millettioid clade</taxon>
        <taxon>Phaseoleae</taxon>
        <taxon>Clitoria</taxon>
    </lineage>
</organism>
<evidence type="ECO:0000256" key="8">
    <source>
        <dbReference type="ARBA" id="ARBA00035585"/>
    </source>
</evidence>
<feature type="transmembrane region" description="Helical" evidence="9">
    <location>
        <begin position="161"/>
        <end position="179"/>
    </location>
</feature>
<evidence type="ECO:0000256" key="4">
    <source>
        <dbReference type="ARBA" id="ARBA00022692"/>
    </source>
</evidence>
<keyword evidence="3" id="KW-1003">Cell membrane</keyword>
<dbReference type="GO" id="GO:0005886">
    <property type="term" value="C:plasma membrane"/>
    <property type="evidence" value="ECO:0007669"/>
    <property type="project" value="UniProtKB-SubCell"/>
</dbReference>
<evidence type="ECO:0000256" key="1">
    <source>
        <dbReference type="ARBA" id="ARBA00002598"/>
    </source>
</evidence>
<comment type="catalytic activity">
    <reaction evidence="8">
        <text>fluoride(in) = fluoride(out)</text>
        <dbReference type="Rhea" id="RHEA:76159"/>
        <dbReference type="ChEBI" id="CHEBI:17051"/>
    </reaction>
    <physiologicalReaction direction="left-to-right" evidence="8">
        <dbReference type="Rhea" id="RHEA:76160"/>
    </physiologicalReaction>
</comment>
<feature type="transmembrane region" description="Helical" evidence="9">
    <location>
        <begin position="92"/>
        <end position="111"/>
    </location>
</feature>
<name>A0AAN9PTG9_CLITE</name>
<keyword evidence="11" id="KW-1185">Reference proteome</keyword>